<organism evidence="7 8">
    <name type="scientific">Xanthomonas campestris pv. translucens</name>
    <dbReference type="NCBI Taxonomy" id="343"/>
    <lineage>
        <taxon>Bacteria</taxon>
        <taxon>Pseudomonadati</taxon>
        <taxon>Pseudomonadota</taxon>
        <taxon>Gammaproteobacteria</taxon>
        <taxon>Lysobacterales</taxon>
        <taxon>Lysobacteraceae</taxon>
        <taxon>Xanthomonas</taxon>
        <taxon>Xanthomonas translucens group</taxon>
    </lineage>
</organism>
<dbReference type="OrthoDB" id="6002110at2"/>
<dbReference type="Gene3D" id="1.10.1200.10">
    <property type="entry name" value="ACP-like"/>
    <property type="match status" value="4"/>
</dbReference>
<proteinExistence type="inferred from homology"/>
<sequence length="6422" mass="698275">MSSSKLPQDISTLTKEEANRLWALLSKAAPAANAQETIQPRNRDEAPPLSFAQQRLWFLAQLDAQADLAYLMPNGLRLRGRLNRDALRQALDRIVARHETLRTRIGLHQDQPVQIVDAADVGFRLCEHDLSACPYPEAQAQIHAEQETQTPFDLAHDTLARGQLLRLDEDDHILLVTLHHLVSDGWSMGLLMHELTTLYAAFALGQPDPLPPLSLQYADIAVWQRGHITGQVLQRQRNFWLEHLRDAPALLDLPSDRPRPALQDYRGDSVDITLDADLTDALRRFSKRHGTTLFMTMLASWAVLLGRLSGQDHVVIGTPVANRTRSELEPLIGLFVNTQALCIDLRANPSIAQVLAQVRATALAAQDHQDLPFEQVIEAVSPERSLAYSPLFQVMLAWQSTANAEPSLPGLRLSPIEKTVSDAKFDLDLSLHEADDRIVGGLCYATALFDRDTIERHVVLFVRMLRGMLADDHVRIAQLPLLRDEDRTQLLQQFNATTMALPAAGCVHNLFEAQARRTPDAVALVAGDSQLRYAELDALADRLAARLVARGIGPERCVAIRLERSPELIIALLAVLKAGGAYVPIDPAYPIERSVYLLEDSQACVLLTTTALEAELRFSHVLRTISVLLMDQPDASAQHGAVLDTPAPAPAAYPEQPAYAIYTSGSSGQPKGVLVEHRQLCNLIHWHIARFGLQPGERCTSLAGLGFDATTWEIWPALCAGATLLLAPAAASADPGALLAWWRQQDMHTSFLPTPLAEIVLREPGLPPTLRVLLTGGDRLGALAQVPGLQLVNNYGPTEATVVATSAQVTRAGTRPSIGQPIANTRAYVLDQQHQLAPINVVGELHIAGRQLARGYLGRPGLTAERFVPDPFADQPGQRMYKTGDLVRWRADASLDFLGRNDAQVKLRGVRIELGEIEAQLRACDGLREAVVLARQDSPGDTRLVAYLVGDATPGDAASCLGADRLRAQLATRLPDAMIPVAYVRLDAFPLTMNGKLDRRALPLPDTDAFDVKAYAVPEGERETMLAALWSDLLGVERIGRHDSFFALGGHSLLGTRLISRIRHTLGLELPLAALFMQPRLAEMAHALTSAAASQLPAIVPLPREDNLPLSFAQQRLWFLAQLDAQADLAYAMPGGVELHGELDLPALQRALDRIVARHEALRTTFVASGDSAIQRIAPPEVGFALDCIDLRHAHDPDADAQRLAKQEAHAPFDLEQGPLIRGRLLRLDEHRHRLLVTMHHIVTDGWSIGLLLRELGALYAAFVQGQPDPLPPLPIQYADYTLWQRRWLDGPVLQRQLDFWRDHLEGAPALLALPTDHPRPALQDYRGDSVDLTLDANLTEALTALSQRHGTTLFMTVLAAWGALLARLSGQDEAVIGTPIANRTCSELEPLIGFFVNTHALRIDLRVNPSVAELLAQVRATAVAAQQHQDLPFEQVIEALNPARRLGHHPVFQAMLVWQNNADVALDLPGLHSRVLEQGNATAKFDLQLTLQLQDAHIAGQLTYASALFERDTIERHLAQFVTLLHSMVADDHACVVQLPLLPDDEHAQLHGFNATATDLDGTGYLHRAIEAQVQRTPDATAVADDRGTLSYADLDARANQLAHHLIGLGVVPESSVAVCLPRSIDLVVALLAILKAGAAYLPLDSDVLPARLDTMLADARPRVLLAHRQSAALLTPRDDRHTVLLDADAALWACASTQAPTVALHPQHPAYVLYTSGSTGTPKGVINTHAGIDNRLQWMQQALQLQPEQRVLQKTPVGFDVSVWELFWPLRVGARLVLSEPGGHKDPAYLIDLIERTGVDTVHFVPSMLRVFLDVLPQGACASLRRIVCSGEALPADLASTVRARLPQARLYNLYGPTEAAVDVSVWECTAADTHSVPIGRPIANTQLHVLDAQRQRSPIGVAGELQIAGVQLARGYLGRPDLTAERFVPDPFAEQPGQRMYRTGDVARWRADGALEYLGRNDHQVKLRGVRIELGEIEAALRGCGVRETVVVVDGADDKRLIAYLVGEGAATDPTALRAQLAARLPEYMIPAAFVQMDALPLTPNGKLDRAALPAPDTDALVANVYAAPEGELETLLATLWRELLDVPQVGRHDNFFGLGGHSLLAVKLIERLRRLGWQLEVRALFGTPTVAGLASRLHSASQVVVPPNRIEADCRRITPDLLPLLELTQAEIDTVVANVDGGTANVQDLYPLAPLQEGLLFHHLADPLADPYLQSSLLAFPTPEQRAAFLDALDQVIARHDILRTGVVWQHLRVPVQVVWRQATLPRRVHVFDSPDPATALQHWMHAPEAALRLQQAPLIHAHLADDPATGRWLLGLQHHHLAMDHTTLELLIEEVRAHLAGQQHQLPAPLPFRDFVAHTLAGVSAQEHQAFFTKMLGDIKAPTAPFGVFAPVRDLESLQHLRQPLPATLAHAVRTQARRHGVTAASLFHLAYALLLARSSGRDEVVFGTVLFGRMHASVGVDRVLGMFLNTLPIRLGGCGPTVTQALHHTQQALARLFHHEHAPLALAQRCSAVDPTLPLLNAMLNYRYAGGSNVLDDEAHPQHDVLREVQHIDAQERTHYPLAVSVDDRIADGGFSLDVQCVEQIGSERVAALLLQTVQALVHALEHAPETALHALDLLPAEECAQLQRFNATATDLDGTGYLHRAIEAQAQRTPDAIAVADDHGTLRYADLDARTNQLAHHLIGLGVVPESSVAVCLPRSIDLVVALLAILKAGAAYLPLDSDVPAARLDAMLADARPRVLLAHRATAALLAPHADRHSVLLDADAALWACASTQAPKVALHAQHPAYVIYTSGSTGTPKGVVNTHAAIDNRLQWMQQALQLQPEQRVLQKTPVGFDVSVWELFWPLRVGARLLLAEPGGHKDPSYLIDLIEQAGIDTVHFVPSMLRVFLETLPDGACASLRRIVCSGEALPADLAHEARARLPQARLYNLYGPTEAAVDVSVWECAEDDTHSVPIGRPIANTQLHVLDAQRQRSPISVAGELQIAGVQLARGYLGRPDLTAERFVPDPFAEQPGQRTYRTGDVARWRADGALEYLGRNDHQVKLRGVRIELGEIEAALRGCGGVRDAAVLLRQDNTNKPRLVAYVVGDTEVLAADTLRTQLAARLPDAMLPSAYVPLDALPLSANGKLDRHALPAPDADVLATQPYLAPEGEREILLAALWRDLLGVEQVGRHDNFFALGGHSLLAVRLISRLRSVLGLELPLATLFAQPCLVDLARSLHGAAASTLPAIVPAERSAPLPLSFAQQRLWFLAQLDPQADLAYLMPNGLRLRGRLDRHALLEALDRIVARHESLRTRIALHQDDPVQIIAPATIGLRVREHDLSGHPEPETELLRLADQETRTPFDLAHDSLVRGQLLRLGEEEHVLLVTLHHLVTDGWSMGVLVQELGTLYAAFAQGKPDPLPPLPIQYADYSLWQRRWLDGPLLQRQLDFWRDHLQDAPALLELPTDRPRPARQDARGDTLPFALDAELSAALTALSQRHGTTVFMTLLAAWGVLLARLSGQEQVVIGTPVANRARSELEPLIGLFVNTQALRIDLRGEPSFADLLGQVRATALAAQAHQDVPFEQVIEALNPARNLAHHPLFQVMFAWQNTPSVALELPDLSLHSVQGPSPTSKFDLELALHERDGAIVGTLGYATALFERSTVQRFLASFVHLLRAMSAHDHVPVGRLPLLDAPQRQHLLAVFGTGATVAVPAQPVHRLFEAQAQRTPDAIAVVADQQCVTYAALDARANRLAQRLLALGLRAGAQVAIALPRSIDLIVAQLAVLKCAAAYVPLDSTHPRARLLALIADAQAQVLIQEPDGTLAPTGVTCLSLADLDEANTAAPPAITVPPAATAYVIYTSGSTGTPKGVAVSHAAVLAFALSQQHAPLQPQDRVAFLANPAFDASTFEVWATLLHGAAIVVVDQQTLLDPTALAQSLSASEVSILHLTAGLLSGYCQALRDLMPTLRCLLTGGDSVDVGSVAAILARAAPQRLLHCYGPTETTTFSVVHPVATVAADAARIPLGRPLPGSRAYVLDRHGQPVPIGVAGELHLAGAQLAQGYLHRPGMTAERFVPDPFAKQTGQRMYRTGDLARWRDDGLLEFLGRNDDQIKLRGFRIELGEIQAALRACDGIREAVVIARQDSPGAPRLVAYLVGDGDGDGAAPSPEALRTQLGLRLPDYMVPSAYVQLDALPLTANGKLDRRGLPAPDASALALQTYLAPEGELEILLAGLWSELLGVDQIGRHDSFFALGGHSLLAVRLISRIRSALGVELPLATLFTQPCLADIAIALRSAVASTLPAIVPVQREGTLSLSFAQQRLWFLSQLDARAAQAYLLAGGVDLHGELDMPALQRALDRIVTRHEALRTRFVSIDDGATQIIAPPEIGFTLHCIDLRQSADPYADAQRHAEQEASTAFDLEHGPLVRGRLLRLDAHEHRLLLTMHHIVTDGWSMGLLVRELSTLYAAFALGQTDPLPPLPIQYADYAQWQRCWLEGQLLQRQLSFWREHLQGAPALLELPTDRPRPALQDYSGDSIEIALDAELTEALRALSQRHGSTVFMTVLAAWSVLLSRLSGQDEVVIGAPVANRTRSELEALIGFFVNAQALRIDLRANPSVAELLAQVRRTALAAQDHQDLPFEQVIEALNPERSLSAQPVFQVVLTWQNVPEADLTLPGLRLQSIQAQARDAKFDLELFLGEVGDRIVGSLNYATALFDRGTIERQLAQFVQVLAGMAADAQARIAQLPLLPADERAQLQNFTATETAPLAQATCVHQLFEDQVRRTPDAIALLDGDVQLSYAALEARANQLAHRLHKLGVGPESRVTLYLPRGIEQVVALLATLKAGAAYLPLDPDLPDERLAFLLADSRPRAVLTCTALQDRLPASRAMLRVSVLTLDTDRDAALGDPGAPSVTSLCPDNLAYVIYTSGSTGQPKGTLLTHAGATHYLQWAIDTYRPFPSAVVSSSLAFDATLTSLLAPLLCGARVELLPEHATLDALRQRLCDPTPLGLVKLTPAHLEVLGQQLAEHEGPLSPAVMVIGGEALPAATLARWQALAPHTRLINEYGPTETVVGCVVHDTTADDALAPSGRVPIGRPIDHLRIHVLDRHGQLAPIGVAGHLHIAGPQLARGYMGRPDLTAERFVPNPFAEQPGQRMYRSGDLACWRADGTLDFLGRNDEQVKLRGFRIELGEIAAALRACPGVHDAVVLLREDTPGEPHLVAYLLTEQPEQAEPSALRDILATRLPEVMLPTAYVRLDALPLTANGKLDRRGLPAADAGALAVHAYAPPEGELETLLAALWGELLGVERIGRHDSFFALGGHSLLGVRLISRIRSTLGLELPLAALFAQPRLAELAQALGEARATALPPILPMPRTAPMPLSFAQQRLWFLNQLDPRTGATYIMHRGVRLSGSLHVQALTRALDRIVARHETLRTHFASVDDIPVQIIAAPFELALQRIDLSGDPAPESAARLHALSEASTGFDLANGPLVRGRLLRLAEDEHVLLLSMHHIVSDGWSIGVVIEELGALYAAFVGDAPDPLPPLPIQYADYAAWQHRWIDSQLQQKQLDFWRTHLRDAPALLELPTDRPRPPLQDTSGDDVELILDEHLSMRLQALAVQHGVTIFGLLLSAWAALLARYSGQTDLVIGTPSAGRNRSELEPLIGFFVNTLPLRIDLSARPTFLELLDQVQTKLLAAQAHQDLPFERIIEAVRPVRSLAHPPLCQTMFSADTTPAGALDLPELRLSAYPSEHCVAQFDLSLDMQIAPSRIGGVLRYATALFDRSTMQAYLHNYARLLAALADAPTLAVDRQALLDATEWRALQQWNGTLRALQPPTTIHIAFQAQARSTPDAIAVIDGARHLRYAELDAHSDRIAMQLSAAGVRHGDCVVTLLPRSAELVAAQLGILKAGAAYVPLDPRQPAARHAQLAGDCQARVIVHAAEEAPPWTAAPCLEIALAGQPTAAFAAPPLPAAAPAYVMYTSGSSGSPKGVLVPHQAVLNLVRDPDYARWQADDRFAFASNPAFDSSTLEVWAPLLSGGSVVVVPQEVILDPSVLAQFVRTHAISVLILVAGVLRAYAFELARELPTLRYLITGGDIADPQALATLLRDTPPQTLLQTYGPTETTQFVTAVAVTDVPTDGRRIPIGKPIGNLRLYVLDRHRQALPVGMQGELHIAGLGLALGYLRQPALTAEQFVPDPFSGEPGARMYRTGDLGRWRADGLLECLGRRDAQSKIRGFRLEHGEIEAALHTHPQVDQALVRVREDTAGQRRLVAYVIGSQSDDTTAHDPEELRRHLAATLPDYMLPDAYVGLQAWPLTANGKVDVRALPAPDDTQRGIAEADPAQGATECALAQIWCELLGVGTVNRHDNFFAIGGHSLLAVQLATRIQARLGRRLPLSRLFAEPTLARMAAALADSAAASSAPIAALVDRSRYYE</sequence>
<dbReference type="CDD" id="cd19531">
    <property type="entry name" value="LCL_NRPS-like"/>
    <property type="match status" value="5"/>
</dbReference>
<dbReference type="NCBIfam" id="TIGR01733">
    <property type="entry name" value="AA-adenyl-dom"/>
    <property type="match status" value="6"/>
</dbReference>
<evidence type="ECO:0000313" key="8">
    <source>
        <dbReference type="Proteomes" id="UP000055854"/>
    </source>
</evidence>
<comment type="caution">
    <text evidence="7">The sequence shown here is derived from an EMBL/GenBank/DDBJ whole genome shotgun (WGS) entry which is preliminary data.</text>
</comment>
<evidence type="ECO:0000313" key="7">
    <source>
        <dbReference type="EMBL" id="KWV13259.1"/>
    </source>
</evidence>
<dbReference type="Gene3D" id="2.30.38.10">
    <property type="entry name" value="Luciferase, Domain 3"/>
    <property type="match status" value="6"/>
</dbReference>
<feature type="domain" description="Carrier" evidence="6">
    <location>
        <begin position="1017"/>
        <end position="1092"/>
    </location>
</feature>
<comment type="similarity">
    <text evidence="2">Belongs to the ATP-dependent AMP-binding enzyme family.</text>
</comment>
<dbReference type="CDD" id="cd05930">
    <property type="entry name" value="A_NRPS"/>
    <property type="match status" value="2"/>
</dbReference>
<dbReference type="GO" id="GO:0043041">
    <property type="term" value="P:amino acid activation for nonribosomal peptide biosynthetic process"/>
    <property type="evidence" value="ECO:0007669"/>
    <property type="project" value="TreeGrafter"/>
</dbReference>
<dbReference type="RefSeq" id="WP_060748291.1">
    <property type="nucleotide sequence ID" value="NZ_LNTA01000155.1"/>
</dbReference>
<dbReference type="GO" id="GO:0031177">
    <property type="term" value="F:phosphopantetheine binding"/>
    <property type="evidence" value="ECO:0007669"/>
    <property type="project" value="InterPro"/>
</dbReference>
<dbReference type="Pfam" id="PF00550">
    <property type="entry name" value="PP-binding"/>
    <property type="match status" value="6"/>
</dbReference>
<dbReference type="PANTHER" id="PTHR45527">
    <property type="entry name" value="NONRIBOSOMAL PEPTIDE SYNTHETASE"/>
    <property type="match status" value="1"/>
</dbReference>
<keyword evidence="4" id="KW-0597">Phosphoprotein</keyword>
<dbReference type="FunFam" id="3.40.50.980:FF:000002">
    <property type="entry name" value="Enterobactin synthetase component F"/>
    <property type="match status" value="2"/>
</dbReference>
<dbReference type="EMBL" id="LNTA01000155">
    <property type="protein sequence ID" value="KWV13259.1"/>
    <property type="molecule type" value="Genomic_DNA"/>
</dbReference>
<dbReference type="Gene3D" id="3.40.50.1820">
    <property type="entry name" value="alpha/beta hydrolase"/>
    <property type="match status" value="2"/>
</dbReference>
<dbReference type="InterPro" id="IPR045851">
    <property type="entry name" value="AMP-bd_C_sf"/>
</dbReference>
<dbReference type="FunFam" id="1.10.1200.10:FF:000016">
    <property type="entry name" value="Non-ribosomal peptide synthase"/>
    <property type="match status" value="4"/>
</dbReference>
<dbReference type="SMART" id="SM00823">
    <property type="entry name" value="PKS_PP"/>
    <property type="match status" value="6"/>
</dbReference>
<dbReference type="Gene3D" id="3.40.50.980">
    <property type="match status" value="12"/>
</dbReference>
<dbReference type="FunFam" id="3.40.50.980:FF:000001">
    <property type="entry name" value="Non-ribosomal peptide synthetase"/>
    <property type="match status" value="4"/>
</dbReference>
<dbReference type="PROSITE" id="PS50075">
    <property type="entry name" value="CARRIER"/>
    <property type="match status" value="6"/>
</dbReference>
<dbReference type="InterPro" id="IPR020806">
    <property type="entry name" value="PKS_PP-bd"/>
</dbReference>
<dbReference type="InterPro" id="IPR025110">
    <property type="entry name" value="AMP-bd_C"/>
</dbReference>
<dbReference type="InterPro" id="IPR023213">
    <property type="entry name" value="CAT-like_dom_sf"/>
</dbReference>
<evidence type="ECO:0000259" key="6">
    <source>
        <dbReference type="PROSITE" id="PS50075"/>
    </source>
</evidence>
<feature type="domain" description="Carrier" evidence="6">
    <location>
        <begin position="4212"/>
        <end position="4287"/>
    </location>
</feature>
<feature type="domain" description="Carrier" evidence="6">
    <location>
        <begin position="5276"/>
        <end position="5351"/>
    </location>
</feature>
<feature type="domain" description="Carrier" evidence="6">
    <location>
        <begin position="6329"/>
        <end position="6404"/>
    </location>
</feature>
<dbReference type="FunFam" id="3.30.559.10:FF:000012">
    <property type="entry name" value="Non-ribosomal peptide synthetase"/>
    <property type="match status" value="4"/>
</dbReference>
<evidence type="ECO:0000256" key="1">
    <source>
        <dbReference type="ARBA" id="ARBA00001957"/>
    </source>
</evidence>
<dbReference type="InterPro" id="IPR010071">
    <property type="entry name" value="AA_adenyl_dom"/>
</dbReference>
<dbReference type="InterPro" id="IPR020845">
    <property type="entry name" value="AMP-binding_CS"/>
</dbReference>
<feature type="domain" description="Carrier" evidence="6">
    <location>
        <begin position="3156"/>
        <end position="3231"/>
    </location>
</feature>
<evidence type="ECO:0000256" key="3">
    <source>
        <dbReference type="ARBA" id="ARBA00022450"/>
    </source>
</evidence>
<evidence type="ECO:0000256" key="4">
    <source>
        <dbReference type="ARBA" id="ARBA00022553"/>
    </source>
</evidence>
<dbReference type="Proteomes" id="UP000055854">
    <property type="component" value="Unassembled WGS sequence"/>
</dbReference>
<evidence type="ECO:0000256" key="2">
    <source>
        <dbReference type="ARBA" id="ARBA00006432"/>
    </source>
</evidence>
<dbReference type="InterPro" id="IPR029058">
    <property type="entry name" value="AB_hydrolase_fold"/>
</dbReference>
<dbReference type="PROSITE" id="PS00455">
    <property type="entry name" value="AMP_BINDING"/>
    <property type="match status" value="5"/>
</dbReference>
<dbReference type="PANTHER" id="PTHR45527:SF1">
    <property type="entry name" value="FATTY ACID SYNTHASE"/>
    <property type="match status" value="1"/>
</dbReference>
<protein>
    <recommendedName>
        <fullName evidence="6">Carrier domain-containing protein</fullName>
    </recommendedName>
</protein>
<dbReference type="PROSITE" id="PS00012">
    <property type="entry name" value="PHOSPHOPANTETHEINE"/>
    <property type="match status" value="6"/>
</dbReference>
<dbReference type="FunFam" id="2.30.38.10:FF:000001">
    <property type="entry name" value="Non-ribosomal peptide synthetase PvdI"/>
    <property type="match status" value="6"/>
</dbReference>
<dbReference type="Gene3D" id="3.30.559.10">
    <property type="entry name" value="Chloramphenicol acetyltransferase-like domain"/>
    <property type="match status" value="6"/>
</dbReference>
<dbReference type="CDD" id="cd19544">
    <property type="entry name" value="E-C_NRPS"/>
    <property type="match status" value="1"/>
</dbReference>
<evidence type="ECO:0000256" key="5">
    <source>
        <dbReference type="ARBA" id="ARBA00022598"/>
    </source>
</evidence>
<dbReference type="Gene3D" id="3.30.300.30">
    <property type="match status" value="6"/>
</dbReference>
<accession>A0A109HJB9</accession>
<dbReference type="SUPFAM" id="SSF47336">
    <property type="entry name" value="ACP-like"/>
    <property type="match status" value="6"/>
</dbReference>
<dbReference type="FunFam" id="3.40.50.12780:FF:000012">
    <property type="entry name" value="Non-ribosomal peptide synthetase"/>
    <property type="match status" value="5"/>
</dbReference>
<name>A0A109HJB9_XANCT</name>
<keyword evidence="3" id="KW-0596">Phosphopantetheine</keyword>
<dbReference type="CDD" id="cd17646">
    <property type="entry name" value="A_NRPS_AB3403-like"/>
    <property type="match status" value="2"/>
</dbReference>
<dbReference type="Pfam" id="PF13193">
    <property type="entry name" value="AMP-binding_C"/>
    <property type="match status" value="6"/>
</dbReference>
<reference evidence="7 8" key="1">
    <citation type="submission" date="2015-11" db="EMBL/GenBank/DDBJ databases">
        <title>Long Read and Single Molecule DNA Sequencing Simplifies Genome Assembly and TAL Effector Gene Analysis of Xanthomonas translucens.</title>
        <authorList>
            <person name="Peng Z."/>
            <person name="Hu Y."/>
            <person name="Xie J."/>
            <person name="Potnis N."/>
            <person name="Akhunova A."/>
            <person name="Jones J."/>
            <person name="Liu Z."/>
            <person name="White F."/>
            <person name="Liu S."/>
        </authorList>
    </citation>
    <scope>NUCLEOTIDE SEQUENCE [LARGE SCALE GENOMIC DNA]</scope>
    <source>
        <strain evidence="7 8">B1</strain>
    </source>
</reference>
<dbReference type="Gene3D" id="3.30.559.30">
    <property type="entry name" value="Nonribosomal peptide synthetase, condensation domain"/>
    <property type="match status" value="6"/>
</dbReference>
<dbReference type="GO" id="GO:0044550">
    <property type="term" value="P:secondary metabolite biosynthetic process"/>
    <property type="evidence" value="ECO:0007669"/>
    <property type="project" value="UniProtKB-ARBA"/>
</dbReference>
<dbReference type="FunFam" id="1.10.1200.10:FF:000005">
    <property type="entry name" value="Nonribosomal peptide synthetase 1"/>
    <property type="match status" value="2"/>
</dbReference>
<keyword evidence="5" id="KW-0436">Ligase</keyword>
<dbReference type="InterPro" id="IPR009081">
    <property type="entry name" value="PP-bd_ACP"/>
</dbReference>
<dbReference type="FunFam" id="3.30.559.30:FF:000001">
    <property type="entry name" value="Non-ribosomal peptide synthetase"/>
    <property type="match status" value="1"/>
</dbReference>
<dbReference type="Pfam" id="PF00501">
    <property type="entry name" value="AMP-binding"/>
    <property type="match status" value="6"/>
</dbReference>
<dbReference type="GO" id="GO:0005737">
    <property type="term" value="C:cytoplasm"/>
    <property type="evidence" value="ECO:0007669"/>
    <property type="project" value="TreeGrafter"/>
</dbReference>
<dbReference type="SUPFAM" id="SSF56801">
    <property type="entry name" value="Acetyl-CoA synthetase-like"/>
    <property type="match status" value="6"/>
</dbReference>
<dbReference type="GO" id="GO:0016874">
    <property type="term" value="F:ligase activity"/>
    <property type="evidence" value="ECO:0007669"/>
    <property type="project" value="UniProtKB-KW"/>
</dbReference>
<feature type="domain" description="Carrier" evidence="6">
    <location>
        <begin position="2071"/>
        <end position="2145"/>
    </location>
</feature>
<dbReference type="SUPFAM" id="SSF52777">
    <property type="entry name" value="CoA-dependent acyltransferases"/>
    <property type="match status" value="12"/>
</dbReference>
<dbReference type="InterPro" id="IPR001242">
    <property type="entry name" value="Condensation_dom"/>
</dbReference>
<gene>
    <name evidence="7" type="ORF">ATB53_04555</name>
</gene>
<comment type="cofactor">
    <cofactor evidence="1">
        <name>pantetheine 4'-phosphate</name>
        <dbReference type="ChEBI" id="CHEBI:47942"/>
    </cofactor>
</comment>
<dbReference type="InterPro" id="IPR000873">
    <property type="entry name" value="AMP-dep_synth/lig_dom"/>
</dbReference>
<dbReference type="InterPro" id="IPR036736">
    <property type="entry name" value="ACP-like_sf"/>
</dbReference>
<dbReference type="Pfam" id="PF00668">
    <property type="entry name" value="Condensation"/>
    <property type="match status" value="6"/>
</dbReference>
<dbReference type="CDD" id="cd12117">
    <property type="entry name" value="A_NRPS_Srf_like"/>
    <property type="match status" value="2"/>
</dbReference>
<dbReference type="InterPro" id="IPR006162">
    <property type="entry name" value="Ppantetheine_attach_site"/>
</dbReference>
<dbReference type="FunFam" id="3.30.300.30:FF:000010">
    <property type="entry name" value="Enterobactin synthetase component F"/>
    <property type="match status" value="6"/>
</dbReference>
<dbReference type="NCBIfam" id="NF004282">
    <property type="entry name" value="PRK05691.1"/>
    <property type="match status" value="8"/>
</dbReference>
<dbReference type="GO" id="GO:0072330">
    <property type="term" value="P:monocarboxylic acid biosynthetic process"/>
    <property type="evidence" value="ECO:0007669"/>
    <property type="project" value="UniProtKB-ARBA"/>
</dbReference>
<dbReference type="NCBIfam" id="NF003417">
    <property type="entry name" value="PRK04813.1"/>
    <property type="match status" value="6"/>
</dbReference>